<name>A0A167RTJ1_CALVF</name>
<keyword evidence="5" id="KW-1185">Reference proteome</keyword>
<dbReference type="EMBL" id="KV417267">
    <property type="protein sequence ID" value="KZP01267.1"/>
    <property type="molecule type" value="Genomic_DNA"/>
</dbReference>
<dbReference type="AlphaFoldDB" id="A0A167RTJ1"/>
<dbReference type="InterPro" id="IPR001375">
    <property type="entry name" value="Peptidase_S9_cat"/>
</dbReference>
<evidence type="ECO:0000256" key="2">
    <source>
        <dbReference type="SAM" id="MobiDB-lite"/>
    </source>
</evidence>
<feature type="region of interest" description="Disordered" evidence="2">
    <location>
        <begin position="364"/>
        <end position="398"/>
    </location>
</feature>
<accession>A0A167RTJ1</accession>
<keyword evidence="1 4" id="KW-0378">Hydrolase</keyword>
<feature type="domain" description="Peptidase S9 prolyl oligopeptidase catalytic" evidence="3">
    <location>
        <begin position="291"/>
        <end position="341"/>
    </location>
</feature>
<reference evidence="4 5" key="1">
    <citation type="journal article" date="2016" name="Mol. Biol. Evol.">
        <title>Comparative Genomics of Early-Diverging Mushroom-Forming Fungi Provides Insights into the Origins of Lignocellulose Decay Capabilities.</title>
        <authorList>
            <person name="Nagy L.G."/>
            <person name="Riley R."/>
            <person name="Tritt A."/>
            <person name="Adam C."/>
            <person name="Daum C."/>
            <person name="Floudas D."/>
            <person name="Sun H."/>
            <person name="Yadav J.S."/>
            <person name="Pangilinan J."/>
            <person name="Larsson K.H."/>
            <person name="Matsuura K."/>
            <person name="Barry K."/>
            <person name="Labutti K."/>
            <person name="Kuo R."/>
            <person name="Ohm R.A."/>
            <person name="Bhattacharya S.S."/>
            <person name="Shirouzu T."/>
            <person name="Yoshinaga Y."/>
            <person name="Martin F.M."/>
            <person name="Grigoriev I.V."/>
            <person name="Hibbett D.S."/>
        </authorList>
    </citation>
    <scope>NUCLEOTIDE SEQUENCE [LARGE SCALE GENOMIC DNA]</scope>
    <source>
        <strain evidence="4 5">TUFC12733</strain>
    </source>
</reference>
<dbReference type="InterPro" id="IPR029058">
    <property type="entry name" value="AB_hydrolase_fold"/>
</dbReference>
<sequence>MPEATPSYGIPEPLTVTYSVVDDLELQCDLYLPSASSFGGRSKARPAVIYWHGGGLTCGDRRTWFPTWLCYLVLSHGYLFVSADHRLLIPCTGHHIFSDTLAIFDFFQSPRAREEVLALQDGEGLWVDAERLAAAGTSAGGYLAYIAGAHLGNERVRAVLGMYSMGGNFLTPHYLERKTKPFMNSRPLLGPELFAPLLSPSPGEPGPKIISGSQLEFDETGFPKDPRILLARYLLQEAVWLDRLTGEEGFTARLASSVPASATAQRSHGPHVIPSAHRALFPQFLPPQRFPPTLLVHGTADTAVHLVESQHVAERLRTAGVPVETLWMEGRGHSFDFHEEGWEEEVYPAVEKWLGLLEAPTAGPVTAQTSKSVAHARAGSSSMHSMHSRSLSGKSASAGRGSYEFEMEISNVVL</sequence>
<dbReference type="Pfam" id="PF00326">
    <property type="entry name" value="Peptidase_S9"/>
    <property type="match status" value="1"/>
</dbReference>
<feature type="compositionally biased region" description="Low complexity" evidence="2">
    <location>
        <begin position="376"/>
        <end position="393"/>
    </location>
</feature>
<dbReference type="STRING" id="1330018.A0A167RTJ1"/>
<dbReference type="GO" id="GO:0006508">
    <property type="term" value="P:proteolysis"/>
    <property type="evidence" value="ECO:0007669"/>
    <property type="project" value="InterPro"/>
</dbReference>
<dbReference type="OrthoDB" id="19653at2759"/>
<evidence type="ECO:0000256" key="1">
    <source>
        <dbReference type="ARBA" id="ARBA00022801"/>
    </source>
</evidence>
<protein>
    <submittedName>
        <fullName evidence="4">Alpha/beta-hydrolase</fullName>
    </submittedName>
</protein>
<evidence type="ECO:0000313" key="5">
    <source>
        <dbReference type="Proteomes" id="UP000076738"/>
    </source>
</evidence>
<dbReference type="Proteomes" id="UP000076738">
    <property type="component" value="Unassembled WGS sequence"/>
</dbReference>
<dbReference type="InterPro" id="IPR050300">
    <property type="entry name" value="GDXG_lipolytic_enzyme"/>
</dbReference>
<organism evidence="4 5">
    <name type="scientific">Calocera viscosa (strain TUFC12733)</name>
    <dbReference type="NCBI Taxonomy" id="1330018"/>
    <lineage>
        <taxon>Eukaryota</taxon>
        <taxon>Fungi</taxon>
        <taxon>Dikarya</taxon>
        <taxon>Basidiomycota</taxon>
        <taxon>Agaricomycotina</taxon>
        <taxon>Dacrymycetes</taxon>
        <taxon>Dacrymycetales</taxon>
        <taxon>Dacrymycetaceae</taxon>
        <taxon>Calocera</taxon>
    </lineage>
</organism>
<dbReference type="PANTHER" id="PTHR48081:SF3">
    <property type="entry name" value="ALPHA_BETA HYDROLASE FOLD-3 DOMAIN-CONTAINING PROTEIN"/>
    <property type="match status" value="1"/>
</dbReference>
<proteinExistence type="predicted"/>
<dbReference type="GO" id="GO:0008236">
    <property type="term" value="F:serine-type peptidase activity"/>
    <property type="evidence" value="ECO:0007669"/>
    <property type="project" value="InterPro"/>
</dbReference>
<gene>
    <name evidence="4" type="ORF">CALVIDRAFT_559893</name>
</gene>
<evidence type="ECO:0000259" key="3">
    <source>
        <dbReference type="Pfam" id="PF00326"/>
    </source>
</evidence>
<evidence type="ECO:0000313" key="4">
    <source>
        <dbReference type="EMBL" id="KZP01267.1"/>
    </source>
</evidence>
<dbReference type="SUPFAM" id="SSF53474">
    <property type="entry name" value="alpha/beta-Hydrolases"/>
    <property type="match status" value="1"/>
</dbReference>
<dbReference type="Gene3D" id="3.40.50.1820">
    <property type="entry name" value="alpha/beta hydrolase"/>
    <property type="match status" value="1"/>
</dbReference>
<dbReference type="PANTHER" id="PTHR48081">
    <property type="entry name" value="AB HYDROLASE SUPERFAMILY PROTEIN C4A8.06C"/>
    <property type="match status" value="1"/>
</dbReference>